<name>A0A558BRH0_9BACT</name>
<dbReference type="GO" id="GO:0009882">
    <property type="term" value="F:blue light photoreceptor activity"/>
    <property type="evidence" value="ECO:0007669"/>
    <property type="project" value="InterPro"/>
</dbReference>
<evidence type="ECO:0000313" key="2">
    <source>
        <dbReference type="EMBL" id="TVT39083.1"/>
    </source>
</evidence>
<comment type="caution">
    <text evidence="2">The sequence shown here is derived from an EMBL/GenBank/DDBJ whole genome shotgun (WGS) entry which is preliminary data.</text>
</comment>
<feature type="domain" description="BLUF" evidence="1">
    <location>
        <begin position="7"/>
        <end position="101"/>
    </location>
</feature>
<dbReference type="Gene3D" id="3.30.70.100">
    <property type="match status" value="1"/>
</dbReference>
<dbReference type="SUPFAM" id="SSF54975">
    <property type="entry name" value="Acylphosphatase/BLUF domain-like"/>
    <property type="match status" value="1"/>
</dbReference>
<dbReference type="SMART" id="SM01034">
    <property type="entry name" value="BLUF"/>
    <property type="match status" value="1"/>
</dbReference>
<accession>A0A558BRH0</accession>
<dbReference type="PROSITE" id="PS50925">
    <property type="entry name" value="BLUF"/>
    <property type="match status" value="1"/>
</dbReference>
<protein>
    <submittedName>
        <fullName evidence="2">BLUF domain-containing protein</fullName>
    </submittedName>
</protein>
<evidence type="ECO:0000313" key="3">
    <source>
        <dbReference type="Proteomes" id="UP000317624"/>
    </source>
</evidence>
<keyword evidence="3" id="KW-1185">Reference proteome</keyword>
<dbReference type="InterPro" id="IPR036046">
    <property type="entry name" value="Acylphosphatase-like_dom_sf"/>
</dbReference>
<reference evidence="2 3" key="1">
    <citation type="submission" date="2019-07" db="EMBL/GenBank/DDBJ databases">
        <title>Hymenobacter sp. straun FUR1 Genome sequencing and assembly.</title>
        <authorList>
            <person name="Chhetri G."/>
        </authorList>
    </citation>
    <scope>NUCLEOTIDE SEQUENCE [LARGE SCALE GENOMIC DNA]</scope>
    <source>
        <strain evidence="2 3">Fur1</strain>
    </source>
</reference>
<gene>
    <name evidence="2" type="ORF">FNT36_15580</name>
</gene>
<dbReference type="EMBL" id="VMRJ01000004">
    <property type="protein sequence ID" value="TVT39083.1"/>
    <property type="molecule type" value="Genomic_DNA"/>
</dbReference>
<organism evidence="2 3">
    <name type="scientific">Hymenobacter setariae</name>
    <dbReference type="NCBI Taxonomy" id="2594794"/>
    <lineage>
        <taxon>Bacteria</taxon>
        <taxon>Pseudomonadati</taxon>
        <taxon>Bacteroidota</taxon>
        <taxon>Cytophagia</taxon>
        <taxon>Cytophagales</taxon>
        <taxon>Hymenobacteraceae</taxon>
        <taxon>Hymenobacter</taxon>
    </lineage>
</organism>
<sequence>MLAPQPLYHIIYHSLATGDGMSPEALAHLLRQARAYNQDHRLTGLLLYAAGTKEFVQVLEGPRDEVTRIYQKIAQDERHKHAFVLHEAPATGRMFPDWRMGFVSTDLKDLHTTGYFPLTSARDYQRPPGLAVHAPEQLRRFLADFATAQATDE</sequence>
<proteinExistence type="predicted"/>
<dbReference type="RefSeq" id="WP_144849589.1">
    <property type="nucleotide sequence ID" value="NZ_VMRJ01000004.1"/>
</dbReference>
<dbReference type="InterPro" id="IPR007024">
    <property type="entry name" value="BLUF_domain"/>
</dbReference>
<dbReference type="Pfam" id="PF04940">
    <property type="entry name" value="BLUF"/>
    <property type="match status" value="1"/>
</dbReference>
<dbReference type="AlphaFoldDB" id="A0A558BRH0"/>
<evidence type="ECO:0000259" key="1">
    <source>
        <dbReference type="PROSITE" id="PS50925"/>
    </source>
</evidence>
<dbReference type="GO" id="GO:0071949">
    <property type="term" value="F:FAD binding"/>
    <property type="evidence" value="ECO:0007669"/>
    <property type="project" value="InterPro"/>
</dbReference>
<dbReference type="Proteomes" id="UP000317624">
    <property type="component" value="Unassembled WGS sequence"/>
</dbReference>
<dbReference type="OrthoDB" id="196105at2"/>